<dbReference type="FunFam" id="2.60.260.20:FF:000005">
    <property type="entry name" value="Chaperone protein dnaJ 1, mitochondrial"/>
    <property type="match status" value="1"/>
</dbReference>
<dbReference type="Pfam" id="PF01556">
    <property type="entry name" value="DnaJ_C"/>
    <property type="match status" value="1"/>
</dbReference>
<dbReference type="InterPro" id="IPR012724">
    <property type="entry name" value="DnaJ"/>
</dbReference>
<dbReference type="GO" id="GO:0031072">
    <property type="term" value="F:heat shock protein binding"/>
    <property type="evidence" value="ECO:0007669"/>
    <property type="project" value="InterPro"/>
</dbReference>
<organism evidence="9 10">
    <name type="scientific">Durio zibethinus</name>
    <name type="common">Durian</name>
    <dbReference type="NCBI Taxonomy" id="66656"/>
    <lineage>
        <taxon>Eukaryota</taxon>
        <taxon>Viridiplantae</taxon>
        <taxon>Streptophyta</taxon>
        <taxon>Embryophyta</taxon>
        <taxon>Tracheophyta</taxon>
        <taxon>Spermatophyta</taxon>
        <taxon>Magnoliopsida</taxon>
        <taxon>eudicotyledons</taxon>
        <taxon>Gunneridae</taxon>
        <taxon>Pentapetalae</taxon>
        <taxon>rosids</taxon>
        <taxon>malvids</taxon>
        <taxon>Malvales</taxon>
        <taxon>Malvaceae</taxon>
        <taxon>Helicteroideae</taxon>
        <taxon>Durio</taxon>
    </lineage>
</organism>
<dbReference type="PRINTS" id="PR00625">
    <property type="entry name" value="JDOMAIN"/>
</dbReference>
<dbReference type="InterPro" id="IPR036869">
    <property type="entry name" value="J_dom_sf"/>
</dbReference>
<dbReference type="Gene3D" id="2.60.260.20">
    <property type="entry name" value="Urease metallochaperone UreE, N-terminal domain"/>
    <property type="match status" value="2"/>
</dbReference>
<dbReference type="CDD" id="cd10719">
    <property type="entry name" value="DnaJ_zf"/>
    <property type="match status" value="1"/>
</dbReference>
<keyword evidence="1 6" id="KW-0479">Metal-binding</keyword>
<dbReference type="GO" id="GO:0008270">
    <property type="term" value="F:zinc ion binding"/>
    <property type="evidence" value="ECO:0007669"/>
    <property type="project" value="UniProtKB-KW"/>
</dbReference>
<dbReference type="SUPFAM" id="SSF46565">
    <property type="entry name" value="Chaperone J-domain"/>
    <property type="match status" value="1"/>
</dbReference>
<dbReference type="PROSITE" id="PS50076">
    <property type="entry name" value="DNAJ_2"/>
    <property type="match status" value="1"/>
</dbReference>
<dbReference type="KEGG" id="dzi:111304475"/>
<gene>
    <name evidence="10" type="primary">LOC111304475</name>
</gene>
<dbReference type="GeneID" id="111304475"/>
<dbReference type="GO" id="GO:0005524">
    <property type="term" value="F:ATP binding"/>
    <property type="evidence" value="ECO:0007669"/>
    <property type="project" value="InterPro"/>
</dbReference>
<dbReference type="Pfam" id="PF00684">
    <property type="entry name" value="DnaJ_CXXCXGXG"/>
    <property type="match status" value="1"/>
</dbReference>
<dbReference type="HAMAP" id="MF_01152">
    <property type="entry name" value="DnaJ"/>
    <property type="match status" value="1"/>
</dbReference>
<dbReference type="AlphaFoldDB" id="A0A6P5ZW57"/>
<evidence type="ECO:0000313" key="9">
    <source>
        <dbReference type="Proteomes" id="UP000515121"/>
    </source>
</evidence>
<evidence type="ECO:0000256" key="4">
    <source>
        <dbReference type="ARBA" id="ARBA00022833"/>
    </source>
</evidence>
<feature type="domain" description="J" evidence="7">
    <location>
        <begin position="130"/>
        <end position="195"/>
    </location>
</feature>
<dbReference type="GO" id="GO:0051082">
    <property type="term" value="F:unfolded protein binding"/>
    <property type="evidence" value="ECO:0007669"/>
    <property type="project" value="InterPro"/>
</dbReference>
<dbReference type="CDD" id="cd06257">
    <property type="entry name" value="DnaJ"/>
    <property type="match status" value="1"/>
</dbReference>
<dbReference type="RefSeq" id="XP_022756737.1">
    <property type="nucleotide sequence ID" value="XM_022901002.1"/>
</dbReference>
<dbReference type="SUPFAM" id="SSF57938">
    <property type="entry name" value="DnaJ/Hsp40 cysteine-rich domain"/>
    <property type="match status" value="1"/>
</dbReference>
<keyword evidence="2" id="KW-0677">Repeat</keyword>
<evidence type="ECO:0000256" key="6">
    <source>
        <dbReference type="PROSITE-ProRule" id="PRU00546"/>
    </source>
</evidence>
<dbReference type="PROSITE" id="PS51188">
    <property type="entry name" value="ZF_CR"/>
    <property type="match status" value="1"/>
</dbReference>
<dbReference type="InterPro" id="IPR001623">
    <property type="entry name" value="DnaJ_domain"/>
</dbReference>
<dbReference type="InterPro" id="IPR001305">
    <property type="entry name" value="HSP_DnaJ_Cys-rich_dom"/>
</dbReference>
<evidence type="ECO:0000256" key="2">
    <source>
        <dbReference type="ARBA" id="ARBA00022737"/>
    </source>
</evidence>
<dbReference type="InterPro" id="IPR008971">
    <property type="entry name" value="HSP40/DnaJ_pept-bd"/>
</dbReference>
<dbReference type="InterPro" id="IPR036410">
    <property type="entry name" value="HSP_DnaJ_Cys-rich_dom_sf"/>
</dbReference>
<dbReference type="InterPro" id="IPR018253">
    <property type="entry name" value="DnaJ_domain_CS"/>
</dbReference>
<dbReference type="NCBIfam" id="NF008035">
    <property type="entry name" value="PRK10767.1"/>
    <property type="match status" value="1"/>
</dbReference>
<keyword evidence="9" id="KW-1185">Reference proteome</keyword>
<dbReference type="SMART" id="SM00271">
    <property type="entry name" value="DnaJ"/>
    <property type="match status" value="1"/>
</dbReference>
<dbReference type="Gene3D" id="2.10.230.10">
    <property type="entry name" value="Heat shock protein DnaJ, cysteine-rich domain"/>
    <property type="match status" value="1"/>
</dbReference>
<proteinExistence type="inferred from homology"/>
<dbReference type="GO" id="GO:0042026">
    <property type="term" value="P:protein refolding"/>
    <property type="evidence" value="ECO:0007669"/>
    <property type="project" value="TreeGrafter"/>
</dbReference>
<evidence type="ECO:0000256" key="1">
    <source>
        <dbReference type="ARBA" id="ARBA00022723"/>
    </source>
</evidence>
<evidence type="ECO:0000259" key="7">
    <source>
        <dbReference type="PROSITE" id="PS50076"/>
    </source>
</evidence>
<dbReference type="InterPro" id="IPR002939">
    <property type="entry name" value="DnaJ_C"/>
</dbReference>
<dbReference type="PROSITE" id="PS00636">
    <property type="entry name" value="DNAJ_1"/>
    <property type="match status" value="1"/>
</dbReference>
<evidence type="ECO:0000259" key="8">
    <source>
        <dbReference type="PROSITE" id="PS51188"/>
    </source>
</evidence>
<dbReference type="PANTHER" id="PTHR43096">
    <property type="entry name" value="DNAJ HOMOLOG 1, MITOCHONDRIAL-RELATED"/>
    <property type="match status" value="1"/>
</dbReference>
<evidence type="ECO:0000256" key="5">
    <source>
        <dbReference type="ARBA" id="ARBA00023186"/>
    </source>
</evidence>
<dbReference type="FunFam" id="2.10.230.10:FF:000002">
    <property type="entry name" value="Molecular chaperone DnaJ"/>
    <property type="match status" value="1"/>
</dbReference>
<keyword evidence="4 6" id="KW-0862">Zinc</keyword>
<dbReference type="Gene3D" id="1.10.287.110">
    <property type="entry name" value="DnaJ domain"/>
    <property type="match status" value="1"/>
</dbReference>
<dbReference type="CDD" id="cd10747">
    <property type="entry name" value="DnaJ_C"/>
    <property type="match status" value="1"/>
</dbReference>
<feature type="zinc finger region" description="CR-type" evidence="6">
    <location>
        <begin position="254"/>
        <end position="332"/>
    </location>
</feature>
<name>A0A6P5ZW57_DURZI</name>
<evidence type="ECO:0000313" key="10">
    <source>
        <dbReference type="RefSeq" id="XP_022756737.1"/>
    </source>
</evidence>
<keyword evidence="3 6" id="KW-0863">Zinc-finger</keyword>
<reference evidence="10" key="1">
    <citation type="submission" date="2025-08" db="UniProtKB">
        <authorList>
            <consortium name="RefSeq"/>
        </authorList>
    </citation>
    <scope>IDENTIFICATION</scope>
    <source>
        <tissue evidence="10">Fruit stalk</tissue>
    </source>
</reference>
<dbReference type="SUPFAM" id="SSF49493">
    <property type="entry name" value="HSP40/DnaJ peptide-binding domain"/>
    <property type="match status" value="2"/>
</dbReference>
<dbReference type="Pfam" id="PF00226">
    <property type="entry name" value="DnaJ"/>
    <property type="match status" value="1"/>
</dbReference>
<dbReference type="OrthoDB" id="10256793at2759"/>
<keyword evidence="5" id="KW-0143">Chaperone</keyword>
<dbReference type="GO" id="GO:0009408">
    <property type="term" value="P:response to heat"/>
    <property type="evidence" value="ECO:0007669"/>
    <property type="project" value="InterPro"/>
</dbReference>
<dbReference type="GO" id="GO:0005737">
    <property type="term" value="C:cytoplasm"/>
    <property type="evidence" value="ECO:0007669"/>
    <property type="project" value="TreeGrafter"/>
</dbReference>
<accession>A0A6P5ZW57</accession>
<sequence length="493" mass="54089">MVGSNGVRLIQCLVWGSHSLSSNLVQPNSIYNTLIAGGFRSFATVLGSPVNVIGNHAPQIVLLYHFFLNRQRIKILFVCCVEFSPPSLQVSNYMLANAARARNCLVLGLLNANLGATRPIHGTATLSASDYYDILGVSKNATASEIKKAYFGLAKKLHPDVNKDDPEAEKKFQEVSKAYEVLKDENKRAEYDQVGHEAFEQQQNNRGFNEDDFNPFKFSNLQDIFNIQDIFKHRIGGEDIKIAIELSFMEAVQGCTKTVTFQAPVLCQACGGEGVPPGVKPERCRYCGGSGMVSINKGFMSIRSTCLHCSGTGQFVTKLCKSCNGARLVKGPKTVKLDIMPGVDNNETLRVYGSGGADPDRNHPGDLYVTIKVRQDPVFRREGANIHVDAVLSVIQAILGGTIQVPTLTGDVVLKVCPGTQPGQKVVLKNKGIKTSNSYTVGDQYVHFNVGIPKNLTPRQRELIEEFAREEQGSLSWFLRGNQIKSRTSIEMA</sequence>
<protein>
    <submittedName>
        <fullName evidence="10">Chaperone protein dnaJ GFA2, mitochondrial-like isoform X1</fullName>
    </submittedName>
</protein>
<dbReference type="PANTHER" id="PTHR43096:SF52">
    <property type="entry name" value="DNAJ HOMOLOG 1, MITOCHONDRIAL-RELATED"/>
    <property type="match status" value="1"/>
</dbReference>
<feature type="domain" description="CR-type" evidence="8">
    <location>
        <begin position="254"/>
        <end position="332"/>
    </location>
</feature>
<dbReference type="Proteomes" id="UP000515121">
    <property type="component" value="Unplaced"/>
</dbReference>
<evidence type="ECO:0000256" key="3">
    <source>
        <dbReference type="ARBA" id="ARBA00022771"/>
    </source>
</evidence>